<keyword evidence="3" id="KW-0862">Zinc</keyword>
<evidence type="ECO:0000313" key="6">
    <source>
        <dbReference type="EMBL" id="SFL59140.1"/>
    </source>
</evidence>
<evidence type="ECO:0000313" key="8">
    <source>
        <dbReference type="Proteomes" id="UP000183442"/>
    </source>
</evidence>
<reference evidence="7" key="2">
    <citation type="submission" date="2016-02" db="EMBL/GenBank/DDBJ databases">
        <title>The draft genome sequence of the rumen methanogen Methanobrevibacter olleyae YLM1.</title>
        <authorList>
            <consortium name="New Zealand Agricultural Greenhouse Gas Research Centre/Pastoral Greenhouse Gas Research Consortium"/>
            <person name="Kelly W.J."/>
            <person name="Li D."/>
            <person name="Lambie S.C."/>
            <person name="Attwood G.T."/>
            <person name="Altermann E."/>
            <person name="Leahy S.C."/>
        </authorList>
    </citation>
    <scope>NUCLEOTIDE SEQUENCE [LARGE SCALE GENOMIC DNA]</scope>
    <source>
        <strain evidence="7">YLM1</strain>
    </source>
</reference>
<feature type="binding site" evidence="3">
    <location>
        <position position="174"/>
    </location>
    <ligand>
        <name>Zn(2+)</name>
        <dbReference type="ChEBI" id="CHEBI:29105"/>
    </ligand>
</feature>
<feature type="binding site" evidence="3">
    <location>
        <position position="138"/>
    </location>
    <ligand>
        <name>Zn(2+)</name>
        <dbReference type="ChEBI" id="CHEBI:29105"/>
    </ligand>
</feature>
<dbReference type="InterPro" id="IPR026591">
    <property type="entry name" value="Sirtuin_cat_small_dom_sf"/>
</dbReference>
<accession>A0A126R113</accession>
<dbReference type="Proteomes" id="UP000183442">
    <property type="component" value="Unassembled WGS sequence"/>
</dbReference>
<dbReference type="Gene3D" id="3.40.50.1220">
    <property type="entry name" value="TPP-binding domain"/>
    <property type="match status" value="1"/>
</dbReference>
<dbReference type="Proteomes" id="UP000066376">
    <property type="component" value="Chromosome"/>
</dbReference>
<dbReference type="AlphaFoldDB" id="A0A126R113"/>
<reference evidence="8" key="4">
    <citation type="submission" date="2016-10" db="EMBL/GenBank/DDBJ databases">
        <authorList>
            <person name="Varghese N."/>
        </authorList>
    </citation>
    <scope>NUCLEOTIDE SEQUENCE [LARGE SCALE GENOMIC DNA]</scope>
    <source>
        <strain evidence="8">DSM 16632</strain>
    </source>
</reference>
<reference evidence="6" key="3">
    <citation type="submission" date="2016-10" db="EMBL/GenBank/DDBJ databases">
        <authorList>
            <person name="de Groot N.N."/>
        </authorList>
    </citation>
    <scope>NUCLEOTIDE SEQUENCE [LARGE SCALE GENOMIC DNA]</scope>
    <source>
        <strain evidence="6">DSM 16632</strain>
    </source>
</reference>
<proteinExistence type="predicted"/>
<reference evidence="5 7" key="1">
    <citation type="journal article" date="2016" name="Genome Announc.">
        <title>Draft Genome Sequence of the Rumen Methanogen Methanobrevibacter olleyae YLM1.</title>
        <authorList>
            <person name="Kelly W.J."/>
            <person name="Li D."/>
            <person name="Lambie S.C."/>
            <person name="Cox F."/>
            <person name="Attwood G.T."/>
            <person name="Altermann E."/>
            <person name="Leahy S.C."/>
        </authorList>
    </citation>
    <scope>NUCLEOTIDE SEQUENCE [LARGE SCALE GENOMIC DNA]</scope>
    <source>
        <strain evidence="5 7">YLM1</strain>
    </source>
</reference>
<dbReference type="GO" id="GO:0046872">
    <property type="term" value="F:metal ion binding"/>
    <property type="evidence" value="ECO:0007669"/>
    <property type="project" value="UniProtKB-KW"/>
</dbReference>
<feature type="binding site" evidence="3">
    <location>
        <position position="142"/>
    </location>
    <ligand>
        <name>Zn(2+)</name>
        <dbReference type="ChEBI" id="CHEBI:29105"/>
    </ligand>
</feature>
<keyword evidence="7" id="KW-1185">Reference proteome</keyword>
<keyword evidence="3" id="KW-0479">Metal-binding</keyword>
<organism evidence="5 7">
    <name type="scientific">Methanobrevibacter olleyae</name>
    <dbReference type="NCBI Taxonomy" id="294671"/>
    <lineage>
        <taxon>Archaea</taxon>
        <taxon>Methanobacteriati</taxon>
        <taxon>Methanobacteriota</taxon>
        <taxon>Methanomada group</taxon>
        <taxon>Methanobacteria</taxon>
        <taxon>Methanobacteriales</taxon>
        <taxon>Methanobacteriaceae</taxon>
        <taxon>Methanobrevibacter</taxon>
    </lineage>
</organism>
<comment type="caution">
    <text evidence="3">Lacks conserved residue(s) required for the propagation of feature annotation.</text>
</comment>
<dbReference type="PANTHER" id="PTHR11085:SF10">
    <property type="entry name" value="NAD-DEPENDENT PROTEIN DEACYLASE SIRTUIN-5, MITOCHONDRIAL-RELATED"/>
    <property type="match status" value="1"/>
</dbReference>
<evidence type="ECO:0000256" key="3">
    <source>
        <dbReference type="PROSITE-ProRule" id="PRU00236"/>
    </source>
</evidence>
<keyword evidence="1" id="KW-0808">Transferase</keyword>
<evidence type="ECO:0000313" key="5">
    <source>
        <dbReference type="EMBL" id="AMK15762.1"/>
    </source>
</evidence>
<dbReference type="InterPro" id="IPR029035">
    <property type="entry name" value="DHS-like_NAD/FAD-binding_dom"/>
</dbReference>
<sequence length="300" mass="35271">MENYNIRVEKLKKLIDNANYILIGAGAGLSTAAGIEYSGKRFRDNFPEFIKKYGFQDMYSSMFYPFKSSEEKWAYFAKHAYVNNIGMEGTYLYKKLLNLVKNKDYFVITTNTDDQFLKSGFDENRFFRVQGSYAKMQCSKACHEKLYDDEELILEMIEKTDENLKIPTELLPKCPVCSEEMDLNLRKDSFFVEDDSWHKQKQNYINFRKKALGGKLVLLEFGIGFNTPIIIRFPFDDLMKSHENVSLVRFNRSHLELTVQDNGNYYLIGEDELENYLNPNIKERYLPFNEDITKTLNKLI</sequence>
<evidence type="ECO:0000259" key="4">
    <source>
        <dbReference type="PROSITE" id="PS50305"/>
    </source>
</evidence>
<gene>
    <name evidence="6" type="ORF">SAMN02910297_01288</name>
    <name evidence="5" type="ORF">YLM1_1205</name>
</gene>
<dbReference type="PROSITE" id="PS50305">
    <property type="entry name" value="SIRTUIN"/>
    <property type="match status" value="1"/>
</dbReference>
<name>A0A126R113_METOL</name>
<dbReference type="InterPro" id="IPR050134">
    <property type="entry name" value="NAD-dep_sirtuin_deacylases"/>
</dbReference>
<dbReference type="SUPFAM" id="SSF52467">
    <property type="entry name" value="DHS-like NAD/FAD-binding domain"/>
    <property type="match status" value="1"/>
</dbReference>
<dbReference type="EMBL" id="CP014265">
    <property type="protein sequence ID" value="AMK15762.1"/>
    <property type="molecule type" value="Genomic_DNA"/>
</dbReference>
<dbReference type="KEGG" id="mol:YLM1_1205"/>
<dbReference type="GO" id="GO:0070403">
    <property type="term" value="F:NAD+ binding"/>
    <property type="evidence" value="ECO:0007669"/>
    <property type="project" value="TreeGrafter"/>
</dbReference>
<dbReference type="PANTHER" id="PTHR11085">
    <property type="entry name" value="NAD-DEPENDENT PROTEIN DEACYLASE SIRTUIN-5, MITOCHONDRIAL-RELATED"/>
    <property type="match status" value="1"/>
</dbReference>
<evidence type="ECO:0000256" key="2">
    <source>
        <dbReference type="ARBA" id="ARBA00023027"/>
    </source>
</evidence>
<dbReference type="PATRIC" id="fig|294671.3.peg.1257"/>
<dbReference type="STRING" id="294671.YLM1_1205"/>
<protein>
    <submittedName>
        <fullName evidence="5 6">SIR2 family protein</fullName>
    </submittedName>
</protein>
<evidence type="ECO:0000256" key="1">
    <source>
        <dbReference type="ARBA" id="ARBA00022679"/>
    </source>
</evidence>
<dbReference type="GO" id="GO:0017136">
    <property type="term" value="F:histone deacetylase activity, NAD-dependent"/>
    <property type="evidence" value="ECO:0007669"/>
    <property type="project" value="TreeGrafter"/>
</dbReference>
<dbReference type="InterPro" id="IPR026590">
    <property type="entry name" value="Ssirtuin_cat_dom"/>
</dbReference>
<evidence type="ECO:0000313" key="7">
    <source>
        <dbReference type="Proteomes" id="UP000066376"/>
    </source>
</evidence>
<dbReference type="EMBL" id="FOTL01000020">
    <property type="protein sequence ID" value="SFL59140.1"/>
    <property type="molecule type" value="Genomic_DNA"/>
</dbReference>
<feature type="binding site" evidence="3">
    <location>
        <position position="177"/>
    </location>
    <ligand>
        <name>Zn(2+)</name>
        <dbReference type="ChEBI" id="CHEBI:29105"/>
    </ligand>
</feature>
<dbReference type="OrthoDB" id="74380at2157"/>
<dbReference type="RefSeq" id="WP_067147281.1">
    <property type="nucleotide sequence ID" value="NZ_FOTL01000020.1"/>
</dbReference>
<keyword evidence="2" id="KW-0520">NAD</keyword>
<feature type="domain" description="Deacetylase sirtuin-type" evidence="4">
    <location>
        <begin position="1"/>
        <end position="300"/>
    </location>
</feature>
<dbReference type="Gene3D" id="3.30.1600.10">
    <property type="entry name" value="SIR2/SIRT2 'Small Domain"/>
    <property type="match status" value="1"/>
</dbReference>